<evidence type="ECO:0000259" key="3">
    <source>
        <dbReference type="Pfam" id="PF00089"/>
    </source>
</evidence>
<dbReference type="Gene3D" id="2.40.10.10">
    <property type="entry name" value="Trypsin-like serine proteases"/>
    <property type="match status" value="1"/>
</dbReference>
<dbReference type="GO" id="GO:0004252">
    <property type="term" value="F:serine-type endopeptidase activity"/>
    <property type="evidence" value="ECO:0007669"/>
    <property type="project" value="InterPro"/>
</dbReference>
<evidence type="ECO:0000256" key="2">
    <source>
        <dbReference type="SAM" id="SignalP"/>
    </source>
</evidence>
<protein>
    <submittedName>
        <fullName evidence="6">Trypsin-like isoform X1</fullName>
    </submittedName>
</protein>
<reference evidence="4" key="2">
    <citation type="submission" date="2025-05" db="UniProtKB">
        <authorList>
            <consortium name="EnsemblMetazoa"/>
        </authorList>
    </citation>
    <scope>IDENTIFICATION</scope>
</reference>
<sequence length="97" mass="11045">MGSAPWNILFLVFIFLAKNSPVGAGSAFLDNSLRIINGRKANIEDHPWIVSLRDFNKVHRCGGSLLNEDTVVTAAHCLQYVFYVYCQAFCKQYFIWL</sequence>
<keyword evidence="1" id="KW-1015">Disulfide bond</keyword>
<dbReference type="InParanoid" id="A0A6P7FC02"/>
<dbReference type="GeneID" id="114326717"/>
<dbReference type="EnsemblMetazoa" id="XM_028275139.2">
    <property type="protein sequence ID" value="XP_028130940.1"/>
    <property type="gene ID" value="LOC114326717"/>
</dbReference>
<accession>A0A6P7FC02</accession>
<dbReference type="KEGG" id="dvv:114326717"/>
<dbReference type="Pfam" id="PF00089">
    <property type="entry name" value="Trypsin"/>
    <property type="match status" value="1"/>
</dbReference>
<keyword evidence="5" id="KW-1185">Reference proteome</keyword>
<dbReference type="PANTHER" id="PTHR24252">
    <property type="entry name" value="ACROSIN-RELATED"/>
    <property type="match status" value="1"/>
</dbReference>
<dbReference type="InterPro" id="IPR009003">
    <property type="entry name" value="Peptidase_S1_PA"/>
</dbReference>
<organism evidence="6">
    <name type="scientific">Diabrotica virgifera virgifera</name>
    <name type="common">western corn rootworm</name>
    <dbReference type="NCBI Taxonomy" id="50390"/>
    <lineage>
        <taxon>Eukaryota</taxon>
        <taxon>Metazoa</taxon>
        <taxon>Ecdysozoa</taxon>
        <taxon>Arthropoda</taxon>
        <taxon>Hexapoda</taxon>
        <taxon>Insecta</taxon>
        <taxon>Pterygota</taxon>
        <taxon>Neoptera</taxon>
        <taxon>Endopterygota</taxon>
        <taxon>Coleoptera</taxon>
        <taxon>Polyphaga</taxon>
        <taxon>Cucujiformia</taxon>
        <taxon>Chrysomeloidea</taxon>
        <taxon>Chrysomelidae</taxon>
        <taxon>Galerucinae</taxon>
        <taxon>Diabroticina</taxon>
        <taxon>Diabroticites</taxon>
        <taxon>Diabrotica</taxon>
    </lineage>
</organism>
<dbReference type="AlphaFoldDB" id="A0A6P7FC02"/>
<dbReference type="Proteomes" id="UP001652700">
    <property type="component" value="Unplaced"/>
</dbReference>
<keyword evidence="2" id="KW-0732">Signal</keyword>
<evidence type="ECO:0000256" key="1">
    <source>
        <dbReference type="ARBA" id="ARBA00023157"/>
    </source>
</evidence>
<evidence type="ECO:0000313" key="6">
    <source>
        <dbReference type="RefSeq" id="XP_028130940.1"/>
    </source>
</evidence>
<reference evidence="6" key="1">
    <citation type="submission" date="2025-04" db="UniProtKB">
        <authorList>
            <consortium name="RefSeq"/>
        </authorList>
    </citation>
    <scope>IDENTIFICATION</scope>
    <source>
        <tissue evidence="6">Whole insect</tissue>
    </source>
</reference>
<dbReference type="InterPro" id="IPR018114">
    <property type="entry name" value="TRYPSIN_HIS"/>
</dbReference>
<proteinExistence type="predicted"/>
<feature type="chain" id="PRO_5027714671" evidence="2">
    <location>
        <begin position="25"/>
        <end position="97"/>
    </location>
</feature>
<evidence type="ECO:0000313" key="5">
    <source>
        <dbReference type="Proteomes" id="UP001652700"/>
    </source>
</evidence>
<feature type="domain" description="Peptidase S1" evidence="3">
    <location>
        <begin position="35"/>
        <end position="79"/>
    </location>
</feature>
<dbReference type="RefSeq" id="XP_028130940.1">
    <property type="nucleotide sequence ID" value="XM_028275139.1"/>
</dbReference>
<feature type="signal peptide" evidence="2">
    <location>
        <begin position="1"/>
        <end position="24"/>
    </location>
</feature>
<dbReference type="InterPro" id="IPR001254">
    <property type="entry name" value="Trypsin_dom"/>
</dbReference>
<dbReference type="SUPFAM" id="SSF50494">
    <property type="entry name" value="Trypsin-like serine proteases"/>
    <property type="match status" value="1"/>
</dbReference>
<gene>
    <name evidence="6" type="primary">LOC114326717</name>
</gene>
<name>A0A6P7FC02_DIAVI</name>
<dbReference type="OrthoDB" id="531708at2759"/>
<dbReference type="InterPro" id="IPR043504">
    <property type="entry name" value="Peptidase_S1_PA_chymotrypsin"/>
</dbReference>
<dbReference type="PANTHER" id="PTHR24252:SF7">
    <property type="entry name" value="HYALIN"/>
    <property type="match status" value="1"/>
</dbReference>
<evidence type="ECO:0000313" key="4">
    <source>
        <dbReference type="EnsemblMetazoa" id="XP_028130940.1"/>
    </source>
</evidence>
<dbReference type="GO" id="GO:0006508">
    <property type="term" value="P:proteolysis"/>
    <property type="evidence" value="ECO:0007669"/>
    <property type="project" value="InterPro"/>
</dbReference>
<dbReference type="PROSITE" id="PS00134">
    <property type="entry name" value="TRYPSIN_HIS"/>
    <property type="match status" value="1"/>
</dbReference>